<evidence type="ECO:0000313" key="3">
    <source>
        <dbReference type="Proteomes" id="UP000515153"/>
    </source>
</evidence>
<dbReference type="KEGG" id="pgri:PgNI_12540"/>
<dbReference type="Pfam" id="PF20516">
    <property type="entry name" value="PDDEXK_12"/>
    <property type="match status" value="1"/>
</dbReference>
<feature type="compositionally biased region" description="Pro residues" evidence="1">
    <location>
        <begin position="44"/>
        <end position="53"/>
    </location>
</feature>
<feature type="compositionally biased region" description="Polar residues" evidence="1">
    <location>
        <begin position="65"/>
        <end position="76"/>
    </location>
</feature>
<proteinExistence type="predicted"/>
<feature type="domain" description="PD-(D/E)XK nuclease-like" evidence="2">
    <location>
        <begin position="192"/>
        <end position="458"/>
    </location>
</feature>
<organism evidence="3 4">
    <name type="scientific">Pyricularia grisea</name>
    <name type="common">Crabgrass-specific blast fungus</name>
    <name type="synonym">Magnaporthe grisea</name>
    <dbReference type="NCBI Taxonomy" id="148305"/>
    <lineage>
        <taxon>Eukaryota</taxon>
        <taxon>Fungi</taxon>
        <taxon>Dikarya</taxon>
        <taxon>Ascomycota</taxon>
        <taxon>Pezizomycotina</taxon>
        <taxon>Sordariomycetes</taxon>
        <taxon>Sordariomycetidae</taxon>
        <taxon>Magnaporthales</taxon>
        <taxon>Pyriculariaceae</taxon>
        <taxon>Pyricularia</taxon>
    </lineage>
</organism>
<reference evidence="4" key="2">
    <citation type="submission" date="2019-10" db="EMBL/GenBank/DDBJ databases">
        <authorList>
            <consortium name="NCBI Genome Project"/>
        </authorList>
    </citation>
    <scope>NUCLEOTIDE SEQUENCE</scope>
    <source>
        <strain evidence="4">NI907</strain>
    </source>
</reference>
<evidence type="ECO:0000313" key="4">
    <source>
        <dbReference type="RefSeq" id="XP_030975993.1"/>
    </source>
</evidence>
<accession>A0A6P8AM69</accession>
<reference evidence="4" key="3">
    <citation type="submission" date="2025-08" db="UniProtKB">
        <authorList>
            <consortium name="RefSeq"/>
        </authorList>
    </citation>
    <scope>IDENTIFICATION</scope>
    <source>
        <strain evidence="4">NI907</strain>
    </source>
</reference>
<dbReference type="InterPro" id="IPR046797">
    <property type="entry name" value="PDDEXK_12"/>
</dbReference>
<gene>
    <name evidence="4" type="ORF">PgNI_12540</name>
</gene>
<protein>
    <recommendedName>
        <fullName evidence="2">PD-(D/E)XK nuclease-like domain-containing protein</fullName>
    </recommendedName>
</protein>
<evidence type="ECO:0000259" key="2">
    <source>
        <dbReference type="Pfam" id="PF20516"/>
    </source>
</evidence>
<name>A0A6P8AM69_PYRGI</name>
<dbReference type="GeneID" id="41967390"/>
<dbReference type="RefSeq" id="XP_030975993.1">
    <property type="nucleotide sequence ID" value="XM_031132487.1"/>
</dbReference>
<dbReference type="OrthoDB" id="5244165at2759"/>
<reference evidence="4" key="1">
    <citation type="journal article" date="2019" name="Mol. Biol. Evol.">
        <title>Blast fungal genomes show frequent chromosomal changes, gene gains and losses, and effector gene turnover.</title>
        <authorList>
            <person name="Gomez Luciano L.B."/>
            <person name="Jason Tsai I."/>
            <person name="Chuma I."/>
            <person name="Tosa Y."/>
            <person name="Chen Y.H."/>
            <person name="Li J.Y."/>
            <person name="Li M.Y."/>
            <person name="Jade Lu M.Y."/>
            <person name="Nakayashiki H."/>
            <person name="Li W.H."/>
        </authorList>
    </citation>
    <scope>NUCLEOTIDE SEQUENCE</scope>
    <source>
        <strain evidence="4">NI907</strain>
    </source>
</reference>
<dbReference type="AlphaFoldDB" id="A0A6P8AM69"/>
<feature type="compositionally biased region" description="Low complexity" evidence="1">
    <location>
        <begin position="97"/>
        <end position="117"/>
    </location>
</feature>
<feature type="region of interest" description="Disordered" evidence="1">
    <location>
        <begin position="30"/>
        <end position="117"/>
    </location>
</feature>
<sequence length="475" mass="53191">MDMIVNTNRSNRYVRSWLDSIDQSDTLIQDPETAKLAPEQFNPEMPPTPPPTSSSPSKRKRSSDMQDGNSITSRPPSKTAMAFRSFPRLAQPDETPSIGSLSMSRSQSQCSTSRRSTSPIKRALDLKFLAKPVLFEDLSDNPLAQLPADVQGLCTRVMRAANKLGVIPAVTRETIEAKMPNMPLMDAWFRPETEQDRRELDVWAECDVELEERVFDKTLARRQFRALVAIKEAAAESSSIGRGELAWNNMVHFPLLQHAVQSTSYSRRVVCEPIMNAHIAKQWLPEMGSDKGKAAKDLVAGGKMVDFALVLDLHKPRLEDEELGEAVTNLLAIQKSQSQTINQCNYEPLGLKPIGVSIETKTEIALTTGSAQLGIWTAAWHRRISELFVIDPATERIVTLPLLLCHGHVWRLYFACDRGQNITIIGPIDVGSTNDIIQIYSLVAVLRELCKWVEGPFRDWLEYAIGLKEKTEEIV</sequence>
<evidence type="ECO:0000256" key="1">
    <source>
        <dbReference type="SAM" id="MobiDB-lite"/>
    </source>
</evidence>
<keyword evidence="3" id="KW-1185">Reference proteome</keyword>
<dbReference type="Proteomes" id="UP000515153">
    <property type="component" value="Unplaced"/>
</dbReference>